<comment type="caution">
    <text evidence="1">The sequence shown here is derived from an EMBL/GenBank/DDBJ whole genome shotgun (WGS) entry which is preliminary data.</text>
</comment>
<protein>
    <submittedName>
        <fullName evidence="1">Uncharacterized protein</fullName>
    </submittedName>
</protein>
<sequence>MGRQRLAHEVRFNVKQAYTHSGSSMESNLEPSGPEVKTLPLYHRIFTNPTLIHQRQEISQYDWLASLKFCDVVQCELCLCFCCLDFVNSKLRYEPSSLFY</sequence>
<dbReference type="AlphaFoldDB" id="A0A4Y2IRH5"/>
<dbReference type="EMBL" id="BGPR01002826">
    <property type="protein sequence ID" value="GBM79546.1"/>
    <property type="molecule type" value="Genomic_DNA"/>
</dbReference>
<reference evidence="1 2" key="1">
    <citation type="journal article" date="2019" name="Sci. Rep.">
        <title>Orb-weaving spider Araneus ventricosus genome elucidates the spidroin gene catalogue.</title>
        <authorList>
            <person name="Kono N."/>
            <person name="Nakamura H."/>
            <person name="Ohtoshi R."/>
            <person name="Moran D.A.P."/>
            <person name="Shinohara A."/>
            <person name="Yoshida Y."/>
            <person name="Fujiwara M."/>
            <person name="Mori M."/>
            <person name="Tomita M."/>
            <person name="Arakawa K."/>
        </authorList>
    </citation>
    <scope>NUCLEOTIDE SEQUENCE [LARGE SCALE GENOMIC DNA]</scope>
</reference>
<accession>A0A4Y2IRH5</accession>
<proteinExistence type="predicted"/>
<dbReference type="Proteomes" id="UP000499080">
    <property type="component" value="Unassembled WGS sequence"/>
</dbReference>
<name>A0A4Y2IRH5_ARAVE</name>
<gene>
    <name evidence="1" type="ORF">AVEN_64500_1</name>
</gene>
<evidence type="ECO:0000313" key="2">
    <source>
        <dbReference type="Proteomes" id="UP000499080"/>
    </source>
</evidence>
<evidence type="ECO:0000313" key="1">
    <source>
        <dbReference type="EMBL" id="GBM79546.1"/>
    </source>
</evidence>
<organism evidence="1 2">
    <name type="scientific">Araneus ventricosus</name>
    <name type="common">Orbweaver spider</name>
    <name type="synonym">Epeira ventricosa</name>
    <dbReference type="NCBI Taxonomy" id="182803"/>
    <lineage>
        <taxon>Eukaryota</taxon>
        <taxon>Metazoa</taxon>
        <taxon>Ecdysozoa</taxon>
        <taxon>Arthropoda</taxon>
        <taxon>Chelicerata</taxon>
        <taxon>Arachnida</taxon>
        <taxon>Araneae</taxon>
        <taxon>Araneomorphae</taxon>
        <taxon>Entelegynae</taxon>
        <taxon>Araneoidea</taxon>
        <taxon>Araneidae</taxon>
        <taxon>Araneus</taxon>
    </lineage>
</organism>
<keyword evidence="2" id="KW-1185">Reference proteome</keyword>